<gene>
    <name evidence="2" type="ORF">S12H4_49749</name>
</gene>
<proteinExistence type="predicted"/>
<reference evidence="2" key="1">
    <citation type="journal article" date="2014" name="Front. Microbiol.">
        <title>High frequency of phylogenetically diverse reductive dehalogenase-homologous genes in deep subseafloor sedimentary metagenomes.</title>
        <authorList>
            <person name="Kawai M."/>
            <person name="Futagami T."/>
            <person name="Toyoda A."/>
            <person name="Takaki Y."/>
            <person name="Nishi S."/>
            <person name="Hori S."/>
            <person name="Arai W."/>
            <person name="Tsubouchi T."/>
            <person name="Morono Y."/>
            <person name="Uchiyama I."/>
            <person name="Ito T."/>
            <person name="Fujiyama A."/>
            <person name="Inagaki F."/>
            <person name="Takami H."/>
        </authorList>
    </citation>
    <scope>NUCLEOTIDE SEQUENCE</scope>
    <source>
        <strain evidence="2">Expedition CK06-06</strain>
    </source>
</reference>
<comment type="caution">
    <text evidence="2">The sequence shown here is derived from an EMBL/GenBank/DDBJ whole genome shotgun (WGS) entry which is preliminary data.</text>
</comment>
<dbReference type="AlphaFoldDB" id="X1VBM7"/>
<feature type="transmembrane region" description="Helical" evidence="1">
    <location>
        <begin position="52"/>
        <end position="71"/>
    </location>
</feature>
<name>X1VBM7_9ZZZZ</name>
<evidence type="ECO:0000313" key="2">
    <source>
        <dbReference type="EMBL" id="GAJ14457.1"/>
    </source>
</evidence>
<dbReference type="EMBL" id="BARW01031245">
    <property type="protein sequence ID" value="GAJ14457.1"/>
    <property type="molecule type" value="Genomic_DNA"/>
</dbReference>
<keyword evidence="1" id="KW-1133">Transmembrane helix</keyword>
<sequence length="73" mass="7682">VATTRGLPTVAFLAGFDGSTWDRLRTYGTGVLTVAKGAIAPTRIRMTATGRVGAAGAKTLFILYLISYGSFRV</sequence>
<organism evidence="2">
    <name type="scientific">marine sediment metagenome</name>
    <dbReference type="NCBI Taxonomy" id="412755"/>
    <lineage>
        <taxon>unclassified sequences</taxon>
        <taxon>metagenomes</taxon>
        <taxon>ecological metagenomes</taxon>
    </lineage>
</organism>
<protein>
    <submittedName>
        <fullName evidence="2">Uncharacterized protein</fullName>
    </submittedName>
</protein>
<feature type="non-terminal residue" evidence="2">
    <location>
        <position position="1"/>
    </location>
</feature>
<keyword evidence="1" id="KW-0472">Membrane</keyword>
<evidence type="ECO:0000256" key="1">
    <source>
        <dbReference type="SAM" id="Phobius"/>
    </source>
</evidence>
<accession>X1VBM7</accession>
<keyword evidence="1" id="KW-0812">Transmembrane</keyword>